<evidence type="ECO:0000313" key="2">
    <source>
        <dbReference type="EMBL" id="ARP99504.1"/>
    </source>
</evidence>
<dbReference type="CDD" id="cd02440">
    <property type="entry name" value="AdoMet_MTases"/>
    <property type="match status" value="1"/>
</dbReference>
<organism evidence="2 3">
    <name type="scientific">Pseudorhodoplanes sinuspersici</name>
    <dbReference type="NCBI Taxonomy" id="1235591"/>
    <lineage>
        <taxon>Bacteria</taxon>
        <taxon>Pseudomonadati</taxon>
        <taxon>Pseudomonadota</taxon>
        <taxon>Alphaproteobacteria</taxon>
        <taxon>Hyphomicrobiales</taxon>
        <taxon>Pseudorhodoplanes</taxon>
    </lineage>
</organism>
<dbReference type="EMBL" id="CP021112">
    <property type="protein sequence ID" value="ARP99504.1"/>
    <property type="molecule type" value="Genomic_DNA"/>
</dbReference>
<dbReference type="Proteomes" id="UP000194137">
    <property type="component" value="Chromosome"/>
</dbReference>
<keyword evidence="3" id="KW-1185">Reference proteome</keyword>
<dbReference type="SUPFAM" id="SSF53335">
    <property type="entry name" value="S-adenosyl-L-methionine-dependent methyltransferases"/>
    <property type="match status" value="1"/>
</dbReference>
<dbReference type="InterPro" id="IPR029063">
    <property type="entry name" value="SAM-dependent_MTases_sf"/>
</dbReference>
<protein>
    <recommendedName>
        <fullName evidence="1">Methyltransferase type 12 domain-containing protein</fullName>
    </recommendedName>
</protein>
<dbReference type="InterPro" id="IPR013217">
    <property type="entry name" value="Methyltransf_12"/>
</dbReference>
<reference evidence="2 3" key="1">
    <citation type="submission" date="2017-05" db="EMBL/GenBank/DDBJ databases">
        <title>Full genome sequence of Pseudorhodoplanes sinuspersici.</title>
        <authorList>
            <person name="Dastgheib S.M.M."/>
            <person name="Shavandi M."/>
            <person name="Tirandaz H."/>
        </authorList>
    </citation>
    <scope>NUCLEOTIDE SEQUENCE [LARGE SCALE GENOMIC DNA]</scope>
    <source>
        <strain evidence="2 3">RIPI110</strain>
    </source>
</reference>
<accession>A0A1W6ZRX2</accession>
<proteinExistence type="predicted"/>
<dbReference type="PANTHER" id="PTHR43861">
    <property type="entry name" value="TRANS-ACONITATE 2-METHYLTRANSFERASE-RELATED"/>
    <property type="match status" value="1"/>
</dbReference>
<evidence type="ECO:0000259" key="1">
    <source>
        <dbReference type="Pfam" id="PF08242"/>
    </source>
</evidence>
<gene>
    <name evidence="2" type="ORF">CAK95_10725</name>
</gene>
<dbReference type="AlphaFoldDB" id="A0A1W6ZRX2"/>
<dbReference type="STRING" id="1235591.CAK95_10725"/>
<dbReference type="KEGG" id="psin:CAK95_10725"/>
<feature type="domain" description="Methyltransferase type 12" evidence="1">
    <location>
        <begin position="98"/>
        <end position="191"/>
    </location>
</feature>
<evidence type="ECO:0000313" key="3">
    <source>
        <dbReference type="Proteomes" id="UP000194137"/>
    </source>
</evidence>
<dbReference type="Gene3D" id="3.40.50.150">
    <property type="entry name" value="Vaccinia Virus protein VP39"/>
    <property type="match status" value="1"/>
</dbReference>
<dbReference type="Pfam" id="PF08242">
    <property type="entry name" value="Methyltransf_12"/>
    <property type="match status" value="1"/>
</dbReference>
<sequence length="320" mass="35745">MDVMNGKLEEPTTFQEWRKRHYEIEKQYARQILETPKGSDERRQVFQQAYSDVIGNIIEIYDPGCGETKYTDTVVNIVKSLLSLSGKHAAKHMTKIFDLGCGSGHLLVALAKDGYNVYGIDVSEASIVEAKKDLGPFAKSDQVQNGDVLDYNPPTKFDIIVMDNVIEHLVPDETADILAKCYEMLDEEGYLVVLTPHSFSGPHDISKYFLPFGSKAEGFHLKEFSFTDMNQFLRQAGFEEVWGFPFHPRLLGKYNVTPKPSEWAARKSMALEKVAQRGPLPRLLRLGRVSARMVTALAFPAVAVGVKKAAGQSTNGAYSM</sequence>
<name>A0A1W6ZRX2_9HYPH</name>